<protein>
    <submittedName>
        <fullName evidence="1">Uncharacterized protein</fullName>
    </submittedName>
</protein>
<accession>A0A7C5QD68</accession>
<comment type="caution">
    <text evidence="1">The sequence shown here is derived from an EMBL/GenBank/DDBJ whole genome shotgun (WGS) entry which is preliminary data.</text>
</comment>
<dbReference type="AlphaFoldDB" id="A0A7C5QD68"/>
<reference evidence="1" key="1">
    <citation type="journal article" date="2020" name="mSystems">
        <title>Genome- and Community-Level Interaction Insights into Carbon Utilization and Element Cycling Functions of Hydrothermarchaeota in Hydrothermal Sediment.</title>
        <authorList>
            <person name="Zhou Z."/>
            <person name="Liu Y."/>
            <person name="Xu W."/>
            <person name="Pan J."/>
            <person name="Luo Z.H."/>
            <person name="Li M."/>
        </authorList>
    </citation>
    <scope>NUCLEOTIDE SEQUENCE [LARGE SCALE GENOMIC DNA]</scope>
    <source>
        <strain evidence="1">SpSt-1056</strain>
    </source>
</reference>
<dbReference type="EMBL" id="DRWN01000025">
    <property type="protein sequence ID" value="HHK68171.1"/>
    <property type="molecule type" value="Genomic_DNA"/>
</dbReference>
<name>A0A7C5QD68_CALS0</name>
<organism evidence="1">
    <name type="scientific">Caldiarchaeum subterraneum</name>
    <dbReference type="NCBI Taxonomy" id="311458"/>
    <lineage>
        <taxon>Archaea</taxon>
        <taxon>Nitrososphaerota</taxon>
        <taxon>Candidatus Caldarchaeales</taxon>
        <taxon>Candidatus Caldarchaeaceae</taxon>
        <taxon>Candidatus Caldarchaeum</taxon>
    </lineage>
</organism>
<sequence length="160" mass="18178">MKYDERLEKAETFDDVYRLVKQLVMEKFGLRRAGMGLVLADLPNHLMAYHEMGSNAIVVNKTLLNAVSAITKSKKAVNSYIFVILLHEYLHTLGFDERQTRELVKEAVLSVFPVEHHVVRLATTSVYEVFPELKNIQLPPGSSKPVIVKDFDMEGVNYIG</sequence>
<evidence type="ECO:0000313" key="1">
    <source>
        <dbReference type="EMBL" id="HHK68171.1"/>
    </source>
</evidence>
<proteinExistence type="predicted"/>
<gene>
    <name evidence="1" type="ORF">ENM11_03320</name>
</gene>